<keyword evidence="2 3" id="KW-0808">Transferase</keyword>
<dbReference type="KEGG" id="lak:106154432"/>
<dbReference type="PANTHER" id="PTHR11927">
    <property type="entry name" value="GALACTOSIDE 2-L-FUCOSYLTRANSFERASE"/>
    <property type="match status" value="1"/>
</dbReference>
<organism evidence="4 5">
    <name type="scientific">Lingula anatina</name>
    <name type="common">Brachiopod</name>
    <name type="synonym">Lingula unguis</name>
    <dbReference type="NCBI Taxonomy" id="7574"/>
    <lineage>
        <taxon>Eukaryota</taxon>
        <taxon>Metazoa</taxon>
        <taxon>Spiralia</taxon>
        <taxon>Lophotrochozoa</taxon>
        <taxon>Brachiopoda</taxon>
        <taxon>Linguliformea</taxon>
        <taxon>Lingulata</taxon>
        <taxon>Lingulida</taxon>
        <taxon>Linguloidea</taxon>
        <taxon>Lingulidae</taxon>
        <taxon>Lingula</taxon>
    </lineage>
</organism>
<evidence type="ECO:0000313" key="5">
    <source>
        <dbReference type="RefSeq" id="XP_013384230.1"/>
    </source>
</evidence>
<keyword evidence="3" id="KW-0333">Golgi apparatus</keyword>
<dbReference type="EC" id="2.4.1.-" evidence="3"/>
<dbReference type="CDD" id="cd11301">
    <property type="entry name" value="Fut1_Fut2_like"/>
    <property type="match status" value="1"/>
</dbReference>
<comment type="similarity">
    <text evidence="3">Belongs to the glycosyltransferase 11 family.</text>
</comment>
<gene>
    <name evidence="5" type="primary">LOC106154432</name>
</gene>
<dbReference type="OrthoDB" id="3226at2759"/>
<comment type="pathway">
    <text evidence="3">Protein modification; protein glycosylation.</text>
</comment>
<dbReference type="STRING" id="7574.A0A1S3HDZ6"/>
<accession>A0A1S3HDZ6</accession>
<name>A0A1S3HDZ6_LINAN</name>
<keyword evidence="3" id="KW-0812">Transmembrane</keyword>
<sequence length="263" mass="30920">MFQFASLLGIAARNNLTAVIPYNPEMERIFKISTPSTKNLQNTLGMYLTVTQFYGRCCYYDILTETLDPRHNYLLYGYFQSWKYFKNVNDIVRQEFQFREEILNEAKKFHRDVSNKFQCHENNSCTFVGIHIRRGDISDYDVYKKAGYTTPSEQYFKTAMNFFKRKHKNKVVFIVCSDSSKGWQKKLTSSDVVFSHAKDQGVDLAILSLCQHMIISTGTYGWWAAFLTGGTTVYYRDWPKAGSWLYDQVFKEDYFVRGWIPMK</sequence>
<dbReference type="Proteomes" id="UP000085678">
    <property type="component" value="Unplaced"/>
</dbReference>
<dbReference type="GeneID" id="106154432"/>
<keyword evidence="3" id="KW-0735">Signal-anchor</keyword>
<evidence type="ECO:0000256" key="2">
    <source>
        <dbReference type="ARBA" id="ARBA00022679"/>
    </source>
</evidence>
<dbReference type="GO" id="GO:0008107">
    <property type="term" value="F:galactoside 2-alpha-L-fucosyltransferase activity"/>
    <property type="evidence" value="ECO:0007669"/>
    <property type="project" value="InterPro"/>
</dbReference>
<evidence type="ECO:0000256" key="3">
    <source>
        <dbReference type="RuleBase" id="RU363129"/>
    </source>
</evidence>
<dbReference type="AlphaFoldDB" id="A0A1S3HDZ6"/>
<dbReference type="InterPro" id="IPR002516">
    <property type="entry name" value="Glyco_trans_11"/>
</dbReference>
<keyword evidence="3" id="KW-0325">Glycoprotein</keyword>
<keyword evidence="1 3" id="KW-0328">Glycosyltransferase</keyword>
<proteinExistence type="inferred from homology"/>
<comment type="subcellular location">
    <subcellularLocation>
        <location evidence="3">Golgi apparatus</location>
        <location evidence="3">Golgi stack membrane</location>
        <topology evidence="3">Single-pass type II membrane protein</topology>
    </subcellularLocation>
</comment>
<protein>
    <recommendedName>
        <fullName evidence="3">L-Fucosyltransferase</fullName>
        <ecNumber evidence="3">2.4.1.-</ecNumber>
    </recommendedName>
</protein>
<dbReference type="Gene3D" id="3.40.50.11350">
    <property type="match status" value="1"/>
</dbReference>
<keyword evidence="4" id="KW-1185">Reference proteome</keyword>
<dbReference type="InParanoid" id="A0A1S3HDZ6"/>
<reference evidence="5" key="1">
    <citation type="submission" date="2025-08" db="UniProtKB">
        <authorList>
            <consortium name="RefSeq"/>
        </authorList>
    </citation>
    <scope>IDENTIFICATION</scope>
    <source>
        <tissue evidence="5">Gonads</tissue>
    </source>
</reference>
<dbReference type="RefSeq" id="XP_013384230.1">
    <property type="nucleotide sequence ID" value="XM_013528776.1"/>
</dbReference>
<dbReference type="GO" id="GO:0005975">
    <property type="term" value="P:carbohydrate metabolic process"/>
    <property type="evidence" value="ECO:0007669"/>
    <property type="project" value="InterPro"/>
</dbReference>
<dbReference type="Pfam" id="PF01531">
    <property type="entry name" value="Glyco_transf_11"/>
    <property type="match status" value="1"/>
</dbReference>
<evidence type="ECO:0000313" key="4">
    <source>
        <dbReference type="Proteomes" id="UP000085678"/>
    </source>
</evidence>
<dbReference type="GO" id="GO:0032580">
    <property type="term" value="C:Golgi cisterna membrane"/>
    <property type="evidence" value="ECO:0007669"/>
    <property type="project" value="UniProtKB-SubCell"/>
</dbReference>
<dbReference type="PANTHER" id="PTHR11927:SF9">
    <property type="entry name" value="L-FUCOSYLTRANSFERASE"/>
    <property type="match status" value="1"/>
</dbReference>
<dbReference type="UniPathway" id="UPA00378"/>
<evidence type="ECO:0000256" key="1">
    <source>
        <dbReference type="ARBA" id="ARBA00022676"/>
    </source>
</evidence>